<organism evidence="2 3">
    <name type="scientific">Chitinophaga niastensis</name>
    <dbReference type="NCBI Taxonomy" id="536980"/>
    <lineage>
        <taxon>Bacteria</taxon>
        <taxon>Pseudomonadati</taxon>
        <taxon>Bacteroidota</taxon>
        <taxon>Chitinophagia</taxon>
        <taxon>Chitinophagales</taxon>
        <taxon>Chitinophagaceae</taxon>
        <taxon>Chitinophaga</taxon>
    </lineage>
</organism>
<dbReference type="GO" id="GO:0016020">
    <property type="term" value="C:membrane"/>
    <property type="evidence" value="ECO:0007669"/>
    <property type="project" value="TreeGrafter"/>
</dbReference>
<dbReference type="AlphaFoldDB" id="A0A2P8HS50"/>
<dbReference type="InterPro" id="IPR050266">
    <property type="entry name" value="AB_hydrolase_sf"/>
</dbReference>
<dbReference type="PANTHER" id="PTHR43798:SF33">
    <property type="entry name" value="HYDROLASE, PUTATIVE (AFU_ORTHOLOGUE AFUA_2G14860)-RELATED"/>
    <property type="match status" value="1"/>
</dbReference>
<dbReference type="PRINTS" id="PR00111">
    <property type="entry name" value="ABHYDROLASE"/>
</dbReference>
<dbReference type="InterPro" id="IPR000073">
    <property type="entry name" value="AB_hydrolase_1"/>
</dbReference>
<keyword evidence="3" id="KW-1185">Reference proteome</keyword>
<feature type="domain" description="AB hydrolase-1" evidence="1">
    <location>
        <begin position="51"/>
        <end position="273"/>
    </location>
</feature>
<dbReference type="GO" id="GO:0047372">
    <property type="term" value="F:monoacylglycerol lipase activity"/>
    <property type="evidence" value="ECO:0007669"/>
    <property type="project" value="TreeGrafter"/>
</dbReference>
<dbReference type="PANTHER" id="PTHR43798">
    <property type="entry name" value="MONOACYLGLYCEROL LIPASE"/>
    <property type="match status" value="1"/>
</dbReference>
<dbReference type="GO" id="GO:0046464">
    <property type="term" value="P:acylglycerol catabolic process"/>
    <property type="evidence" value="ECO:0007669"/>
    <property type="project" value="TreeGrafter"/>
</dbReference>
<dbReference type="Pfam" id="PF00561">
    <property type="entry name" value="Abhydrolase_1"/>
    <property type="match status" value="1"/>
</dbReference>
<dbReference type="SUPFAM" id="SSF53474">
    <property type="entry name" value="alpha/beta-Hydrolases"/>
    <property type="match status" value="1"/>
</dbReference>
<dbReference type="Proteomes" id="UP000240971">
    <property type="component" value="Unassembled WGS sequence"/>
</dbReference>
<gene>
    <name evidence="2" type="ORF">CLV51_101334</name>
</gene>
<comment type="caution">
    <text evidence="2">The sequence shown here is derived from an EMBL/GenBank/DDBJ whole genome shotgun (WGS) entry which is preliminary data.</text>
</comment>
<evidence type="ECO:0000259" key="1">
    <source>
        <dbReference type="Pfam" id="PF00561"/>
    </source>
</evidence>
<dbReference type="EMBL" id="PYAW01000001">
    <property type="protein sequence ID" value="PSL49004.1"/>
    <property type="molecule type" value="Genomic_DNA"/>
</dbReference>
<accession>A0A2P8HS50</accession>
<name>A0A2P8HS50_CHINA</name>
<protein>
    <submittedName>
        <fullName evidence="2">Pimeloyl-ACP methyl ester carboxylesterase</fullName>
    </submittedName>
</protein>
<evidence type="ECO:0000313" key="3">
    <source>
        <dbReference type="Proteomes" id="UP000240971"/>
    </source>
</evidence>
<proteinExistence type="predicted"/>
<reference evidence="2 3" key="1">
    <citation type="submission" date="2018-03" db="EMBL/GenBank/DDBJ databases">
        <title>Genomic Encyclopedia of Archaeal and Bacterial Type Strains, Phase II (KMG-II): from individual species to whole genera.</title>
        <authorList>
            <person name="Goeker M."/>
        </authorList>
    </citation>
    <scope>NUCLEOTIDE SEQUENCE [LARGE SCALE GENOMIC DNA]</scope>
    <source>
        <strain evidence="2 3">DSM 24859</strain>
    </source>
</reference>
<dbReference type="InterPro" id="IPR029058">
    <property type="entry name" value="AB_hydrolase_fold"/>
</dbReference>
<dbReference type="Gene3D" id="3.40.50.1820">
    <property type="entry name" value="alpha/beta hydrolase"/>
    <property type="match status" value="1"/>
</dbReference>
<evidence type="ECO:0000313" key="2">
    <source>
        <dbReference type="EMBL" id="PSL49004.1"/>
    </source>
</evidence>
<sequence>MLIFDLVQLPKFAIHDYFSVSLLPFSVMPDFELLYLKSRFHGTCEGTGEQLLICLHGFGESAAHFKPLTEALGDIFTIVALDMPLHGSTQWQEKRVFEKEDLVAIISLVLQQQGKERFSLLGYSMGGRLALCLVEKMAERIDRLIMAAGDGFRNNPWHLFVTRTGIGNKIFKYNTYHPQLFFSLLHTWRRLGLLNQSIYKFVLNRMDEPEKRAFVYNVWTNMRNMMPDKKHCKQLLTRYNVLTLLIFGKYDRVIPPVLGTRFADGSFSCKMLVLEKGHQLISAQLGFIIKSNL</sequence>